<dbReference type="InterPro" id="IPR014284">
    <property type="entry name" value="RNA_pol_sigma-70_dom"/>
</dbReference>
<dbReference type="AlphaFoldDB" id="W0RFH8"/>
<dbReference type="InterPro" id="IPR036388">
    <property type="entry name" value="WH-like_DNA-bd_sf"/>
</dbReference>
<dbReference type="Pfam" id="PF08281">
    <property type="entry name" value="Sigma70_r4_2"/>
    <property type="match status" value="1"/>
</dbReference>
<dbReference type="Proteomes" id="UP000019151">
    <property type="component" value="Chromosome"/>
</dbReference>
<dbReference type="SUPFAM" id="SSF88946">
    <property type="entry name" value="Sigma2 domain of RNA polymerase sigma factors"/>
    <property type="match status" value="1"/>
</dbReference>
<dbReference type="STRING" id="861299.J421_1640"/>
<dbReference type="NCBIfam" id="TIGR02937">
    <property type="entry name" value="sigma70-ECF"/>
    <property type="match status" value="1"/>
</dbReference>
<dbReference type="InterPro" id="IPR039425">
    <property type="entry name" value="RNA_pol_sigma-70-like"/>
</dbReference>
<keyword evidence="3" id="KW-0731">Sigma factor</keyword>
<dbReference type="Gene3D" id="1.10.1740.10">
    <property type="match status" value="1"/>
</dbReference>
<gene>
    <name evidence="8" type="ORF">J421_1640</name>
</gene>
<dbReference type="Gene3D" id="1.10.10.10">
    <property type="entry name" value="Winged helix-like DNA-binding domain superfamily/Winged helix DNA-binding domain"/>
    <property type="match status" value="1"/>
</dbReference>
<sequence length="533" mass="58434">MSNPSAPTIHEPTDALLVERARAGDDAAFGTLVRRHERAARAVARSLVGDAHDAEEATQDALVRAHRNLDLLADPARFGAWLSRIVFGVAVDRLRAARLERRLVVPDAPLDAVPDLAPGPHERLERDDLAARVLAAVHALPARYRVPLSLYHLDGVSLARVADSLGMPAGTARSLVARARERLRATLAPLTATDDPFAERPAPRFLHVLNGDSVRMTLEESDVPGTLAVWAHVLHDGPVPPFDVGEARWREIRVDFHAAGENGITRDEALGMGERWDAALATAPEYDETVIWLEHDLFDQLLLIRHLAWFYERPADAPPVDLQLICIGAWPGMPDFKGLGELGPAELASLLGTRQPVTQRQLALGRRAWRAFTGADPRAVERFVDEENTSSLPFLAAALRRNLAELPSTRDGLARTDRQILALLDAGVTSLGPLFRRLHAIETNFYIGDWSFLDRLRALAAEPHPLIRLTLGTPRWFDGGTAELTDDGRAVLAGRVDAVALHGIDVWWGGVHLVGHDVAWRWDPQSGRVIASG</sequence>
<organism evidence="8 9">
    <name type="scientific">Gemmatirosa kalamazoonensis</name>
    <dbReference type="NCBI Taxonomy" id="861299"/>
    <lineage>
        <taxon>Bacteria</taxon>
        <taxon>Pseudomonadati</taxon>
        <taxon>Gemmatimonadota</taxon>
        <taxon>Gemmatimonadia</taxon>
        <taxon>Gemmatimonadales</taxon>
        <taxon>Gemmatimonadaceae</taxon>
        <taxon>Gemmatirosa</taxon>
    </lineage>
</organism>
<keyword evidence="2" id="KW-0805">Transcription regulation</keyword>
<evidence type="ECO:0000256" key="1">
    <source>
        <dbReference type="ARBA" id="ARBA00010641"/>
    </source>
</evidence>
<dbReference type="SUPFAM" id="SSF88659">
    <property type="entry name" value="Sigma3 and sigma4 domains of RNA polymerase sigma factors"/>
    <property type="match status" value="1"/>
</dbReference>
<evidence type="ECO:0000256" key="2">
    <source>
        <dbReference type="ARBA" id="ARBA00023015"/>
    </source>
</evidence>
<keyword evidence="4" id="KW-0238">DNA-binding</keyword>
<evidence type="ECO:0000256" key="4">
    <source>
        <dbReference type="ARBA" id="ARBA00023125"/>
    </source>
</evidence>
<accession>W0RFH8</accession>
<evidence type="ECO:0000259" key="7">
    <source>
        <dbReference type="Pfam" id="PF08281"/>
    </source>
</evidence>
<evidence type="ECO:0000256" key="5">
    <source>
        <dbReference type="ARBA" id="ARBA00023163"/>
    </source>
</evidence>
<protein>
    <submittedName>
        <fullName evidence="8">RNA polymerase sigma factor, sigma-70 family</fullName>
    </submittedName>
</protein>
<dbReference type="InterPro" id="IPR013325">
    <property type="entry name" value="RNA_pol_sigma_r2"/>
</dbReference>
<dbReference type="InterPro" id="IPR007627">
    <property type="entry name" value="RNA_pol_sigma70_r2"/>
</dbReference>
<dbReference type="PANTHER" id="PTHR43133:SF8">
    <property type="entry name" value="RNA POLYMERASE SIGMA FACTOR HI_1459-RELATED"/>
    <property type="match status" value="1"/>
</dbReference>
<dbReference type="CDD" id="cd06171">
    <property type="entry name" value="Sigma70_r4"/>
    <property type="match status" value="1"/>
</dbReference>
<evidence type="ECO:0000256" key="3">
    <source>
        <dbReference type="ARBA" id="ARBA00023082"/>
    </source>
</evidence>
<dbReference type="InterPro" id="IPR013249">
    <property type="entry name" value="RNA_pol_sigma70_r4_t2"/>
</dbReference>
<dbReference type="GO" id="GO:0003677">
    <property type="term" value="F:DNA binding"/>
    <property type="evidence" value="ECO:0007669"/>
    <property type="project" value="UniProtKB-KW"/>
</dbReference>
<evidence type="ECO:0000313" key="9">
    <source>
        <dbReference type="Proteomes" id="UP000019151"/>
    </source>
</evidence>
<dbReference type="InterPro" id="IPR013324">
    <property type="entry name" value="RNA_pol_sigma_r3/r4-like"/>
</dbReference>
<dbReference type="Pfam" id="PF04542">
    <property type="entry name" value="Sigma70_r2"/>
    <property type="match status" value="1"/>
</dbReference>
<feature type="domain" description="RNA polymerase sigma-70 region 2" evidence="6">
    <location>
        <begin position="32"/>
        <end position="98"/>
    </location>
</feature>
<dbReference type="GO" id="GO:0016987">
    <property type="term" value="F:sigma factor activity"/>
    <property type="evidence" value="ECO:0007669"/>
    <property type="project" value="UniProtKB-KW"/>
</dbReference>
<dbReference type="PANTHER" id="PTHR43133">
    <property type="entry name" value="RNA POLYMERASE ECF-TYPE SIGMA FACTO"/>
    <property type="match status" value="1"/>
</dbReference>
<keyword evidence="5" id="KW-0804">Transcription</keyword>
<dbReference type="HOGENOM" id="CLU_512719_0_0_0"/>
<comment type="similarity">
    <text evidence="1">Belongs to the sigma-70 factor family. ECF subfamily.</text>
</comment>
<reference evidence="8 9" key="1">
    <citation type="journal article" date="2014" name="Genome Announc.">
        <title>Genome Sequence and Methylome of Soil Bacterium Gemmatirosa kalamazoonensis KBS708T, a Member of the Rarely Cultivated Gemmatimonadetes Phylum.</title>
        <authorList>
            <person name="Debruyn J.M."/>
            <person name="Radosevich M."/>
            <person name="Wommack K.E."/>
            <person name="Polson S.W."/>
            <person name="Hauser L.J."/>
            <person name="Fawaz M.N."/>
            <person name="Korlach J."/>
            <person name="Tsai Y.C."/>
        </authorList>
    </citation>
    <scope>NUCLEOTIDE SEQUENCE [LARGE SCALE GENOMIC DNA]</scope>
    <source>
        <strain evidence="8 9">KBS708</strain>
    </source>
</reference>
<evidence type="ECO:0000259" key="6">
    <source>
        <dbReference type="Pfam" id="PF04542"/>
    </source>
</evidence>
<dbReference type="OrthoDB" id="127805at2"/>
<proteinExistence type="inferred from homology"/>
<dbReference type="RefSeq" id="WP_025410690.1">
    <property type="nucleotide sequence ID" value="NZ_CP007128.1"/>
</dbReference>
<dbReference type="eggNOG" id="COG1595">
    <property type="taxonomic scope" value="Bacteria"/>
</dbReference>
<feature type="domain" description="RNA polymerase sigma factor 70 region 4 type 2" evidence="7">
    <location>
        <begin position="132"/>
        <end position="183"/>
    </location>
</feature>
<evidence type="ECO:0000313" key="8">
    <source>
        <dbReference type="EMBL" id="AHG89177.1"/>
    </source>
</evidence>
<dbReference type="EMBL" id="CP007128">
    <property type="protein sequence ID" value="AHG89177.1"/>
    <property type="molecule type" value="Genomic_DNA"/>
</dbReference>
<keyword evidence="9" id="KW-1185">Reference proteome</keyword>
<dbReference type="GO" id="GO:0006352">
    <property type="term" value="P:DNA-templated transcription initiation"/>
    <property type="evidence" value="ECO:0007669"/>
    <property type="project" value="InterPro"/>
</dbReference>
<dbReference type="InParanoid" id="W0RFH8"/>
<dbReference type="KEGG" id="gba:J421_1640"/>
<name>W0RFH8_9BACT</name>